<feature type="domain" description="GST N-terminal" evidence="4">
    <location>
        <begin position="1"/>
        <end position="81"/>
    </location>
</feature>
<accession>A0A558RBX1</accession>
<comment type="caution">
    <text evidence="6">The sequence shown here is derived from an EMBL/GenBank/DDBJ whole genome shotgun (WGS) entry which is preliminary data.</text>
</comment>
<proteinExistence type="predicted"/>
<evidence type="ECO:0000313" key="6">
    <source>
        <dbReference type="EMBL" id="TVV76762.1"/>
    </source>
</evidence>
<comment type="catalytic activity">
    <reaction evidence="3">
        <text>RX + glutathione = an S-substituted glutathione + a halide anion + H(+)</text>
        <dbReference type="Rhea" id="RHEA:16437"/>
        <dbReference type="ChEBI" id="CHEBI:15378"/>
        <dbReference type="ChEBI" id="CHEBI:16042"/>
        <dbReference type="ChEBI" id="CHEBI:17792"/>
        <dbReference type="ChEBI" id="CHEBI:57925"/>
        <dbReference type="ChEBI" id="CHEBI:90779"/>
        <dbReference type="EC" id="2.5.1.18"/>
    </reaction>
</comment>
<dbReference type="PANTHER" id="PTHR44051:SF9">
    <property type="entry name" value="GLUTATHIONE S-TRANSFERASE 1"/>
    <property type="match status" value="1"/>
</dbReference>
<dbReference type="SFLD" id="SFLDS00019">
    <property type="entry name" value="Glutathione_Transferase_(cytos"/>
    <property type="match status" value="1"/>
</dbReference>
<dbReference type="GO" id="GO:0004601">
    <property type="term" value="F:peroxidase activity"/>
    <property type="evidence" value="ECO:0007669"/>
    <property type="project" value="UniProtKB-ARBA"/>
</dbReference>
<dbReference type="GO" id="GO:0004364">
    <property type="term" value="F:glutathione transferase activity"/>
    <property type="evidence" value="ECO:0007669"/>
    <property type="project" value="UniProtKB-EC"/>
</dbReference>
<dbReference type="PANTHER" id="PTHR44051">
    <property type="entry name" value="GLUTATHIONE S-TRANSFERASE-RELATED"/>
    <property type="match status" value="1"/>
</dbReference>
<dbReference type="EC" id="2.5.1.18" evidence="1"/>
<evidence type="ECO:0000256" key="2">
    <source>
        <dbReference type="ARBA" id="ARBA00022679"/>
    </source>
</evidence>
<evidence type="ECO:0000256" key="1">
    <source>
        <dbReference type="ARBA" id="ARBA00012452"/>
    </source>
</evidence>
<dbReference type="FunFam" id="3.40.30.10:FF:000156">
    <property type="entry name" value="Glutathione S-transferase 1"/>
    <property type="match status" value="1"/>
</dbReference>
<protein>
    <recommendedName>
        <fullName evidence="1">glutathione transferase</fullName>
        <ecNumber evidence="1">2.5.1.18</ecNumber>
    </recommendedName>
</protein>
<dbReference type="EMBL" id="VNIM01000007">
    <property type="protein sequence ID" value="TVV76762.1"/>
    <property type="molecule type" value="Genomic_DNA"/>
</dbReference>
<dbReference type="SUPFAM" id="SSF47616">
    <property type="entry name" value="GST C-terminal domain-like"/>
    <property type="match status" value="1"/>
</dbReference>
<dbReference type="InterPro" id="IPR004045">
    <property type="entry name" value="Glutathione_S-Trfase_N"/>
</dbReference>
<dbReference type="SFLD" id="SFLDG00358">
    <property type="entry name" value="Main_(cytGST)"/>
    <property type="match status" value="1"/>
</dbReference>
<gene>
    <name evidence="6" type="ORF">FOY91_03390</name>
</gene>
<dbReference type="GO" id="GO:0005737">
    <property type="term" value="C:cytoplasm"/>
    <property type="evidence" value="ECO:0007669"/>
    <property type="project" value="UniProtKB-ARBA"/>
</dbReference>
<dbReference type="OrthoDB" id="9810080at2"/>
<dbReference type="PROSITE" id="PS50404">
    <property type="entry name" value="GST_NTER"/>
    <property type="match status" value="1"/>
</dbReference>
<dbReference type="Proteomes" id="UP000318681">
    <property type="component" value="Unassembled WGS sequence"/>
</dbReference>
<dbReference type="InterPro" id="IPR036249">
    <property type="entry name" value="Thioredoxin-like_sf"/>
</dbReference>
<dbReference type="AlphaFoldDB" id="A0A558RBX1"/>
<dbReference type="SFLD" id="SFLDG01150">
    <property type="entry name" value="Main.1:_Beta-like"/>
    <property type="match status" value="1"/>
</dbReference>
<dbReference type="SUPFAM" id="SSF52833">
    <property type="entry name" value="Thioredoxin-like"/>
    <property type="match status" value="1"/>
</dbReference>
<dbReference type="Gene3D" id="3.40.30.10">
    <property type="entry name" value="Glutaredoxin"/>
    <property type="match status" value="1"/>
</dbReference>
<dbReference type="PROSITE" id="PS50405">
    <property type="entry name" value="GST_CTER"/>
    <property type="match status" value="1"/>
</dbReference>
<dbReference type="InterPro" id="IPR010987">
    <property type="entry name" value="Glutathione-S-Trfase_C-like"/>
</dbReference>
<dbReference type="InterPro" id="IPR004046">
    <property type="entry name" value="GST_C"/>
</dbReference>
<feature type="domain" description="GST C-terminal" evidence="5">
    <location>
        <begin position="87"/>
        <end position="211"/>
    </location>
</feature>
<dbReference type="Pfam" id="PF13409">
    <property type="entry name" value="GST_N_2"/>
    <property type="match status" value="1"/>
</dbReference>
<dbReference type="CDD" id="cd03046">
    <property type="entry name" value="GST_N_GTT1_like"/>
    <property type="match status" value="1"/>
</dbReference>
<dbReference type="RefSeq" id="WP_145148141.1">
    <property type="nucleotide sequence ID" value="NZ_VNIM01000007.1"/>
</dbReference>
<reference evidence="6 7" key="1">
    <citation type="submission" date="2019-07" db="EMBL/GenBank/DDBJ databases">
        <title>Sphingomonas solaris sp. nov., isolated from a solar panel from Boston, Massachusetts.</title>
        <authorList>
            <person name="Tanner K."/>
            <person name="Pascual J."/>
            <person name="Mancuso C."/>
            <person name="Pereto J."/>
            <person name="Khalil A."/>
            <person name="Vilanova C."/>
        </authorList>
    </citation>
    <scope>NUCLEOTIDE SEQUENCE [LARGE SCALE GENOMIC DNA]</scope>
    <source>
        <strain evidence="6 7">R4DWN</strain>
    </source>
</reference>
<sequence>MLTVHHLGISQSDRIVWLCEELEVPYTLVRYDRDPQTRLAPADYRALHPIGTAPIITEGDLVLGESAAIVEYIINRHGGGRLAVAPADAAYPDYLFWFHFANGSFMPSAMMGMVGSLVSGEHAGAVKSLSSRLERAWDMVEQRLGEAPYLAGDTFTAADIMTVFPLTTMRLFVARDLANYPAIRGYLQRIGERPAFQRAMAKADPGFKVPLD</sequence>
<evidence type="ECO:0000259" key="5">
    <source>
        <dbReference type="PROSITE" id="PS50405"/>
    </source>
</evidence>
<evidence type="ECO:0000259" key="4">
    <source>
        <dbReference type="PROSITE" id="PS50404"/>
    </source>
</evidence>
<dbReference type="Gene3D" id="1.20.1050.10">
    <property type="match status" value="1"/>
</dbReference>
<evidence type="ECO:0000256" key="3">
    <source>
        <dbReference type="ARBA" id="ARBA00047960"/>
    </source>
</evidence>
<dbReference type="Pfam" id="PF00043">
    <property type="entry name" value="GST_C"/>
    <property type="match status" value="1"/>
</dbReference>
<name>A0A558RBX1_9SPHN</name>
<evidence type="ECO:0000313" key="7">
    <source>
        <dbReference type="Proteomes" id="UP000318681"/>
    </source>
</evidence>
<keyword evidence="7" id="KW-1185">Reference proteome</keyword>
<keyword evidence="2 6" id="KW-0808">Transferase</keyword>
<dbReference type="InterPro" id="IPR036282">
    <property type="entry name" value="Glutathione-S-Trfase_C_sf"/>
</dbReference>
<dbReference type="InterPro" id="IPR040079">
    <property type="entry name" value="Glutathione_S-Trfase"/>
</dbReference>
<organism evidence="6 7">
    <name type="scientific">Alterirhizorhabdus solaris</name>
    <dbReference type="NCBI Taxonomy" id="2529389"/>
    <lineage>
        <taxon>Bacteria</taxon>
        <taxon>Pseudomonadati</taxon>
        <taxon>Pseudomonadota</taxon>
        <taxon>Alphaproteobacteria</taxon>
        <taxon>Sphingomonadales</taxon>
        <taxon>Rhizorhabdaceae</taxon>
        <taxon>Alterirhizorhabdus</taxon>
    </lineage>
</organism>